<evidence type="ECO:0000313" key="3">
    <source>
        <dbReference type="Proteomes" id="UP001333818"/>
    </source>
</evidence>
<reference evidence="2" key="1">
    <citation type="submission" date="2024-01" db="EMBL/GenBank/DDBJ databases">
        <title>Bank of Algae and Cyanobacteria of the Azores (BACA) strain genomes.</title>
        <authorList>
            <person name="Luz R."/>
            <person name="Cordeiro R."/>
            <person name="Fonseca A."/>
            <person name="Goncalves V."/>
        </authorList>
    </citation>
    <scope>NUCLEOTIDE SEQUENCE</scope>
    <source>
        <strain evidence="2">BACA0141</strain>
    </source>
</reference>
<name>A0AAW9PTE8_9CYAN</name>
<protein>
    <submittedName>
        <fullName evidence="2">Uncharacterized protein</fullName>
    </submittedName>
</protein>
<proteinExistence type="predicted"/>
<feature type="compositionally biased region" description="Basic and acidic residues" evidence="1">
    <location>
        <begin position="102"/>
        <end position="126"/>
    </location>
</feature>
<sequence>MDTVIAMLQYYSFDLGGYTTDDLARVWSKYESSWVRLAIVESLFQGRYKAVSVNQILSFWERKGEPHCRFNREFERLVCGDFVTQLPAAFSNHPQKVTYTTDKAKTVKAELPRNEPAKLETPKPETSKGVGRSITSPTQNTSTQNLSERIPLPKSSRKQEQPIAAKPSKNSIPVSSPRSVSTAQVPPHVSDVYRSALENMQLFAESSLFVDKLKSMCLDSDVVVSVPQNLQKPLPTTLQADTKITVEVGAKTTSAPPIEATLEPQVESQIEAKIESKVEAIADS</sequence>
<organism evidence="2 3">
    <name type="scientific">Tumidithrix elongata BACA0141</name>
    <dbReference type="NCBI Taxonomy" id="2716417"/>
    <lineage>
        <taxon>Bacteria</taxon>
        <taxon>Bacillati</taxon>
        <taxon>Cyanobacteriota</taxon>
        <taxon>Cyanophyceae</taxon>
        <taxon>Pseudanabaenales</taxon>
        <taxon>Pseudanabaenaceae</taxon>
        <taxon>Tumidithrix</taxon>
        <taxon>Tumidithrix elongata</taxon>
    </lineage>
</organism>
<feature type="region of interest" description="Disordered" evidence="1">
    <location>
        <begin position="101"/>
        <end position="185"/>
    </location>
</feature>
<feature type="compositionally biased region" description="Polar residues" evidence="1">
    <location>
        <begin position="133"/>
        <end position="147"/>
    </location>
</feature>
<evidence type="ECO:0000256" key="1">
    <source>
        <dbReference type="SAM" id="MobiDB-lite"/>
    </source>
</evidence>
<gene>
    <name evidence="2" type="ORF">V2H45_14050</name>
</gene>
<comment type="caution">
    <text evidence="2">The sequence shown here is derived from an EMBL/GenBank/DDBJ whole genome shotgun (WGS) entry which is preliminary data.</text>
</comment>
<dbReference type="RefSeq" id="WP_330484291.1">
    <property type="nucleotide sequence ID" value="NZ_JAZBJZ010000055.1"/>
</dbReference>
<keyword evidence="3" id="KW-1185">Reference proteome</keyword>
<dbReference type="EMBL" id="JAZBJZ010000055">
    <property type="protein sequence ID" value="MEE3717860.1"/>
    <property type="molecule type" value="Genomic_DNA"/>
</dbReference>
<accession>A0AAW9PTE8</accession>
<evidence type="ECO:0000313" key="2">
    <source>
        <dbReference type="EMBL" id="MEE3717860.1"/>
    </source>
</evidence>
<dbReference type="Proteomes" id="UP001333818">
    <property type="component" value="Unassembled WGS sequence"/>
</dbReference>
<dbReference type="AlphaFoldDB" id="A0AAW9PTE8"/>
<feature type="compositionally biased region" description="Polar residues" evidence="1">
    <location>
        <begin position="168"/>
        <end position="184"/>
    </location>
</feature>